<dbReference type="InterPro" id="IPR000917">
    <property type="entry name" value="Sulfatase_N"/>
</dbReference>
<evidence type="ECO:0000259" key="7">
    <source>
        <dbReference type="Pfam" id="PF00884"/>
    </source>
</evidence>
<dbReference type="Gene3D" id="3.40.720.10">
    <property type="entry name" value="Alkaline Phosphatase, subunit A"/>
    <property type="match status" value="1"/>
</dbReference>
<dbReference type="CDD" id="cd16142">
    <property type="entry name" value="ARS_like"/>
    <property type="match status" value="1"/>
</dbReference>
<keyword evidence="3" id="KW-0479">Metal-binding</keyword>
<feature type="domain" description="Sulfatase N-terminal" evidence="7">
    <location>
        <begin position="34"/>
        <end position="359"/>
    </location>
</feature>
<evidence type="ECO:0000256" key="4">
    <source>
        <dbReference type="ARBA" id="ARBA00022729"/>
    </source>
</evidence>
<protein>
    <recommendedName>
        <fullName evidence="7">Sulfatase N-terminal domain-containing protein</fullName>
    </recommendedName>
</protein>
<comment type="cofactor">
    <cofactor evidence="1">
        <name>Ca(2+)</name>
        <dbReference type="ChEBI" id="CHEBI:29108"/>
    </cofactor>
</comment>
<organism evidence="8">
    <name type="scientific">marine metagenome</name>
    <dbReference type="NCBI Taxonomy" id="408172"/>
    <lineage>
        <taxon>unclassified sequences</taxon>
        <taxon>metagenomes</taxon>
        <taxon>ecological metagenomes</taxon>
    </lineage>
</organism>
<evidence type="ECO:0000256" key="6">
    <source>
        <dbReference type="ARBA" id="ARBA00022837"/>
    </source>
</evidence>
<evidence type="ECO:0000256" key="1">
    <source>
        <dbReference type="ARBA" id="ARBA00001913"/>
    </source>
</evidence>
<dbReference type="EMBL" id="UINC01051328">
    <property type="protein sequence ID" value="SVB65351.1"/>
    <property type="molecule type" value="Genomic_DNA"/>
</dbReference>
<gene>
    <name evidence="8" type="ORF">METZ01_LOCUS218205</name>
</gene>
<dbReference type="SUPFAM" id="SSF53649">
    <property type="entry name" value="Alkaline phosphatase-like"/>
    <property type="match status" value="1"/>
</dbReference>
<dbReference type="AlphaFoldDB" id="A0A382FTS1"/>
<dbReference type="GO" id="GO:0046872">
    <property type="term" value="F:metal ion binding"/>
    <property type="evidence" value="ECO:0007669"/>
    <property type="project" value="UniProtKB-KW"/>
</dbReference>
<evidence type="ECO:0000313" key="8">
    <source>
        <dbReference type="EMBL" id="SVB65351.1"/>
    </source>
</evidence>
<evidence type="ECO:0000256" key="3">
    <source>
        <dbReference type="ARBA" id="ARBA00022723"/>
    </source>
</evidence>
<evidence type="ECO:0000256" key="2">
    <source>
        <dbReference type="ARBA" id="ARBA00008779"/>
    </source>
</evidence>
<dbReference type="Pfam" id="PF00884">
    <property type="entry name" value="Sulfatase"/>
    <property type="match status" value="1"/>
</dbReference>
<name>A0A382FTS1_9ZZZZ</name>
<keyword evidence="6" id="KW-0106">Calcium</keyword>
<dbReference type="GO" id="GO:0004065">
    <property type="term" value="F:arylsulfatase activity"/>
    <property type="evidence" value="ECO:0007669"/>
    <property type="project" value="TreeGrafter"/>
</dbReference>
<dbReference type="PANTHER" id="PTHR42693:SF42">
    <property type="entry name" value="ARYLSULFATASE G"/>
    <property type="match status" value="1"/>
</dbReference>
<feature type="non-terminal residue" evidence="8">
    <location>
        <position position="442"/>
    </location>
</feature>
<keyword evidence="5" id="KW-0378">Hydrolase</keyword>
<dbReference type="PANTHER" id="PTHR42693">
    <property type="entry name" value="ARYLSULFATASE FAMILY MEMBER"/>
    <property type="match status" value="1"/>
</dbReference>
<accession>A0A382FTS1</accession>
<dbReference type="InterPro" id="IPR017850">
    <property type="entry name" value="Alkaline_phosphatase_core_sf"/>
</dbReference>
<keyword evidence="4" id="KW-0732">Signal</keyword>
<reference evidence="8" key="1">
    <citation type="submission" date="2018-05" db="EMBL/GenBank/DDBJ databases">
        <authorList>
            <person name="Lanie J.A."/>
            <person name="Ng W.-L."/>
            <person name="Kazmierczak K.M."/>
            <person name="Andrzejewski T.M."/>
            <person name="Davidsen T.M."/>
            <person name="Wayne K.J."/>
            <person name="Tettelin H."/>
            <person name="Glass J.I."/>
            <person name="Rusch D."/>
            <person name="Podicherti R."/>
            <person name="Tsui H.-C.T."/>
            <person name="Winkler M.E."/>
        </authorList>
    </citation>
    <scope>NUCLEOTIDE SEQUENCE</scope>
</reference>
<evidence type="ECO:0000256" key="5">
    <source>
        <dbReference type="ARBA" id="ARBA00022801"/>
    </source>
</evidence>
<sequence>MKKLILIVRIPIFLLVIFMFNNPIQAALEDGKKPNIVLVLMDNFGYGEIGVYGGGVLRGAPTPNIDSIAAEGIQLTNFNVEAECTPSRSALMTGRYGIRTRQRQDGPPRGVWYGITQWEITLAEMLSNEGYATGIFGKWHLGDTEGRYPTDQGFDEWNGIPRSSDRAFWPDSNSFAPDSHPDVDFTHVMSSFRGQEPKKLEVFDRAKRATIDRDITDHAIDFIKRKASSNQPFFAYLPYTQTHEPVDPHPDFFGKTGNGSFADVLAQTDTYVGELLDTIDELGLKENTIFIFTSDNGREGVPRSFGFTGPWRGSMFSPYEGSLRVPFLVRWPGKIPKNQVSNEIVHQIDLFPTLASLIGADIPKDRIIDGVDQSDFLKGKTKKSARESLVIYIGNELFGAKWRNWKILIKEMDEDGYGIKNMAYPSVYNLIVDPKEEVPELN</sequence>
<dbReference type="InterPro" id="IPR050738">
    <property type="entry name" value="Sulfatase"/>
</dbReference>
<comment type="similarity">
    <text evidence="2">Belongs to the sulfatase family.</text>
</comment>
<proteinExistence type="inferred from homology"/>